<dbReference type="AlphaFoldDB" id="A0A0A7GFJ6"/>
<evidence type="ECO:0000313" key="3">
    <source>
        <dbReference type="Proteomes" id="UP000030624"/>
    </source>
</evidence>
<dbReference type="InterPro" id="IPR052539">
    <property type="entry name" value="MGD_biosynthesis_adapter"/>
</dbReference>
<name>A0A0A7GFJ6_GEOAI</name>
<dbReference type="STRING" id="565033.GACE_1787"/>
<protein>
    <submittedName>
        <fullName evidence="2">Molybdopterin-guanine dinucleotide biosynthesis protein MobB</fullName>
    </submittedName>
</protein>
<evidence type="ECO:0000313" key="2">
    <source>
        <dbReference type="EMBL" id="AIY90815.1"/>
    </source>
</evidence>
<dbReference type="InterPro" id="IPR004435">
    <property type="entry name" value="MobB_dom"/>
</dbReference>
<dbReference type="GeneID" id="24798364"/>
<accession>A0A0A7GFJ6</accession>
<dbReference type="GO" id="GO:0006777">
    <property type="term" value="P:Mo-molybdopterin cofactor biosynthetic process"/>
    <property type="evidence" value="ECO:0007669"/>
    <property type="project" value="InterPro"/>
</dbReference>
<dbReference type="SUPFAM" id="SSF52540">
    <property type="entry name" value="P-loop containing nucleoside triphosphate hydrolases"/>
    <property type="match status" value="1"/>
</dbReference>
<gene>
    <name evidence="2" type="ORF">GACE_1787</name>
</gene>
<dbReference type="NCBIfam" id="TIGR00176">
    <property type="entry name" value="mobB"/>
    <property type="match status" value="1"/>
</dbReference>
<dbReference type="HOGENOM" id="CLU_068199_2_2_2"/>
<dbReference type="eggNOG" id="arCOG00532">
    <property type="taxonomic scope" value="Archaea"/>
</dbReference>
<dbReference type="Gene3D" id="3.40.50.300">
    <property type="entry name" value="P-loop containing nucleotide triphosphate hydrolases"/>
    <property type="match status" value="1"/>
</dbReference>
<dbReference type="InterPro" id="IPR027417">
    <property type="entry name" value="P-loop_NTPase"/>
</dbReference>
<proteinExistence type="predicted"/>
<dbReference type="EMBL" id="CP009552">
    <property type="protein sequence ID" value="AIY90815.1"/>
    <property type="molecule type" value="Genomic_DNA"/>
</dbReference>
<dbReference type="Pfam" id="PF03205">
    <property type="entry name" value="MobB"/>
    <property type="match status" value="1"/>
</dbReference>
<dbReference type="PANTHER" id="PTHR40072">
    <property type="entry name" value="MOLYBDOPTERIN-GUANINE DINUCLEOTIDE BIOSYNTHESIS ADAPTER PROTEIN-RELATED"/>
    <property type="match status" value="1"/>
</dbReference>
<sequence>MTRLISFVGTSNSGKTTLLTKIIPKLREEGLKVAVVKHHAHGDFEIDREGKDSWKLYSSGADVIVSSPVKMAFIRRAENDSLDWIFERYLDGDYDLVLTEGFSRAGKDRIVVVNRPEEIGRFTHGRILAVVCDADVDGYPVFKKDDVGGIVRFILEFVRNEGRCIQT</sequence>
<organism evidence="2 3">
    <name type="scientific">Geoglobus acetivorans</name>
    <dbReference type="NCBI Taxonomy" id="565033"/>
    <lineage>
        <taxon>Archaea</taxon>
        <taxon>Methanobacteriati</taxon>
        <taxon>Methanobacteriota</taxon>
        <taxon>Archaeoglobi</taxon>
        <taxon>Archaeoglobales</taxon>
        <taxon>Archaeoglobaceae</taxon>
        <taxon>Geoglobus</taxon>
    </lineage>
</organism>
<dbReference type="Proteomes" id="UP000030624">
    <property type="component" value="Chromosome"/>
</dbReference>
<dbReference type="CDD" id="cd03116">
    <property type="entry name" value="MobB"/>
    <property type="match status" value="1"/>
</dbReference>
<dbReference type="GO" id="GO:0005525">
    <property type="term" value="F:GTP binding"/>
    <property type="evidence" value="ECO:0007669"/>
    <property type="project" value="InterPro"/>
</dbReference>
<feature type="domain" description="Molybdopterin-guanine dinucleotide biosynthesis protein B (MobB)" evidence="1">
    <location>
        <begin position="5"/>
        <end position="133"/>
    </location>
</feature>
<dbReference type="KEGG" id="gac:GACE_1787"/>
<dbReference type="PANTHER" id="PTHR40072:SF1">
    <property type="entry name" value="MOLYBDOPTERIN-GUANINE DINUCLEOTIDE BIOSYNTHESIS ADAPTER PROTEIN"/>
    <property type="match status" value="1"/>
</dbReference>
<reference evidence="2 3" key="1">
    <citation type="journal article" date="2015" name="Appl. Environ. Microbiol.">
        <title>The Geoglobus acetivorans genome: Fe(III) reduction, acetate utilization, autotrophic growth, and degradation of aromatic compounds in a hyperthermophilic archaeon.</title>
        <authorList>
            <person name="Mardanov A.V."/>
            <person name="Slododkina G.B."/>
            <person name="Slobodkin A.I."/>
            <person name="Beletsky A.V."/>
            <person name="Gavrilov S.N."/>
            <person name="Kublanov I.V."/>
            <person name="Bonch-Osmolovskaya E.A."/>
            <person name="Skryabin K.G."/>
            <person name="Ravin N.V."/>
        </authorList>
    </citation>
    <scope>NUCLEOTIDE SEQUENCE [LARGE SCALE GENOMIC DNA]</scope>
    <source>
        <strain evidence="2 3">SBH6</strain>
    </source>
</reference>
<evidence type="ECO:0000259" key="1">
    <source>
        <dbReference type="Pfam" id="PF03205"/>
    </source>
</evidence>
<dbReference type="RefSeq" id="WP_048092789.1">
    <property type="nucleotide sequence ID" value="NZ_CP009552.1"/>
</dbReference>